<feature type="compositionally biased region" description="Low complexity" evidence="1">
    <location>
        <begin position="90"/>
        <end position="119"/>
    </location>
</feature>
<gene>
    <name evidence="2" type="ORF">F1189_14840</name>
</gene>
<evidence type="ECO:0000313" key="2">
    <source>
        <dbReference type="EMBL" id="KAA5611408.1"/>
    </source>
</evidence>
<keyword evidence="3" id="KW-1185">Reference proteome</keyword>
<feature type="region of interest" description="Disordered" evidence="1">
    <location>
        <begin position="79"/>
        <end position="119"/>
    </location>
</feature>
<dbReference type="RefSeq" id="WP_150041602.1">
    <property type="nucleotide sequence ID" value="NZ_OW485601.1"/>
</dbReference>
<dbReference type="Proteomes" id="UP000325255">
    <property type="component" value="Unassembled WGS sequence"/>
</dbReference>
<organism evidence="2 3">
    <name type="scientific">Rhodovastum atsumiense</name>
    <dbReference type="NCBI Taxonomy" id="504468"/>
    <lineage>
        <taxon>Bacteria</taxon>
        <taxon>Pseudomonadati</taxon>
        <taxon>Pseudomonadota</taxon>
        <taxon>Alphaproteobacteria</taxon>
        <taxon>Acetobacterales</taxon>
        <taxon>Acetobacteraceae</taxon>
        <taxon>Rhodovastum</taxon>
    </lineage>
</organism>
<sequence length="119" mass="12683">MPRHCQPALPANANVATEWTDLDQAGDKRPSSIQARIQIERLLRQTQALVQQSRHAVQVSQRTIMASEAMIHRTRALCLHPPGKAPSVPPQHAAPAAPSGGSKGESAQAGQDDAAGQTR</sequence>
<evidence type="ECO:0000313" key="3">
    <source>
        <dbReference type="Proteomes" id="UP000325255"/>
    </source>
</evidence>
<name>A0A5M6IV37_9PROT</name>
<proteinExistence type="predicted"/>
<dbReference type="AlphaFoldDB" id="A0A5M6IV37"/>
<evidence type="ECO:0000256" key="1">
    <source>
        <dbReference type="SAM" id="MobiDB-lite"/>
    </source>
</evidence>
<comment type="caution">
    <text evidence="2">The sequence shown here is derived from an EMBL/GenBank/DDBJ whole genome shotgun (WGS) entry which is preliminary data.</text>
</comment>
<dbReference type="EMBL" id="VWPK01000021">
    <property type="protein sequence ID" value="KAA5611408.1"/>
    <property type="molecule type" value="Genomic_DNA"/>
</dbReference>
<accession>A0A5M6IV37</accession>
<protein>
    <submittedName>
        <fullName evidence="2">Uncharacterized protein</fullName>
    </submittedName>
</protein>
<reference evidence="2 3" key="1">
    <citation type="submission" date="2019-09" db="EMBL/GenBank/DDBJ databases">
        <title>Genome sequence of Rhodovastum atsumiense, a diverse member of the Acetobacteraceae family of non-sulfur purple photosynthetic bacteria.</title>
        <authorList>
            <person name="Meyer T."/>
            <person name="Kyndt J."/>
        </authorList>
    </citation>
    <scope>NUCLEOTIDE SEQUENCE [LARGE SCALE GENOMIC DNA]</scope>
    <source>
        <strain evidence="2 3">DSM 21279</strain>
    </source>
</reference>